<dbReference type="SUPFAM" id="SSF46689">
    <property type="entry name" value="Homeodomain-like"/>
    <property type="match status" value="1"/>
</dbReference>
<reference evidence="1 2" key="1">
    <citation type="submission" date="2017-04" db="EMBL/GenBank/DDBJ databases">
        <authorList>
            <person name="Afonso C.L."/>
            <person name="Miller P.J."/>
            <person name="Scott M.A."/>
            <person name="Spackman E."/>
            <person name="Goraichik I."/>
            <person name="Dimitrov K.M."/>
            <person name="Suarez D.L."/>
            <person name="Swayne D.E."/>
        </authorList>
    </citation>
    <scope>NUCLEOTIDE SEQUENCE [LARGE SCALE GENOMIC DNA]</scope>
    <source>
        <strain evidence="1 2">B5P</strain>
    </source>
</reference>
<dbReference type="Proteomes" id="UP000193083">
    <property type="component" value="Unassembled WGS sequence"/>
</dbReference>
<accession>A0A1X7NPD1</accession>
<protein>
    <submittedName>
        <fullName evidence="1">Uncharacterized conserved protein, DUF433 family</fullName>
    </submittedName>
</protein>
<keyword evidence="2" id="KW-1185">Reference proteome</keyword>
<dbReference type="OrthoDB" id="9809529at2"/>
<organism evidence="1 2">
    <name type="scientific">Mesorhizobium australicum</name>
    <dbReference type="NCBI Taxonomy" id="536018"/>
    <lineage>
        <taxon>Bacteria</taxon>
        <taxon>Pseudomonadati</taxon>
        <taxon>Pseudomonadota</taxon>
        <taxon>Alphaproteobacteria</taxon>
        <taxon>Hyphomicrobiales</taxon>
        <taxon>Phyllobacteriaceae</taxon>
        <taxon>Mesorhizobium</taxon>
    </lineage>
</organism>
<dbReference type="RefSeq" id="WP_085464230.1">
    <property type="nucleotide sequence ID" value="NZ_FXBL01000004.1"/>
</dbReference>
<dbReference type="Pfam" id="PF04255">
    <property type="entry name" value="DUF433"/>
    <property type="match status" value="1"/>
</dbReference>
<dbReference type="EMBL" id="FXBL01000004">
    <property type="protein sequence ID" value="SMH39861.1"/>
    <property type="molecule type" value="Genomic_DNA"/>
</dbReference>
<dbReference type="InterPro" id="IPR036388">
    <property type="entry name" value="WH-like_DNA-bd_sf"/>
</dbReference>
<proteinExistence type="predicted"/>
<dbReference type="PANTHER" id="PTHR34849:SF3">
    <property type="entry name" value="SSR2962 PROTEIN"/>
    <property type="match status" value="1"/>
</dbReference>
<gene>
    <name evidence="1" type="ORF">SAMN02982922_2229</name>
</gene>
<dbReference type="InterPro" id="IPR007367">
    <property type="entry name" value="DUF433"/>
</dbReference>
<evidence type="ECO:0000313" key="2">
    <source>
        <dbReference type="Proteomes" id="UP000193083"/>
    </source>
</evidence>
<dbReference type="Gene3D" id="1.10.10.10">
    <property type="entry name" value="Winged helix-like DNA-binding domain superfamily/Winged helix DNA-binding domain"/>
    <property type="match status" value="1"/>
</dbReference>
<name>A0A1X7NPD1_9HYPH</name>
<dbReference type="AlphaFoldDB" id="A0A1X7NPD1"/>
<sequence>MKISDVLSSDPEIVSGAVVFKGTRVPVAGLFEYLRAGDTLDEFLLDFPTVEREQVEAVIQLAGEDVEQLILKQAA</sequence>
<dbReference type="InterPro" id="IPR009057">
    <property type="entry name" value="Homeodomain-like_sf"/>
</dbReference>
<dbReference type="PANTHER" id="PTHR34849">
    <property type="entry name" value="SSL5025 PROTEIN"/>
    <property type="match status" value="1"/>
</dbReference>
<evidence type="ECO:0000313" key="1">
    <source>
        <dbReference type="EMBL" id="SMH39861.1"/>
    </source>
</evidence>